<dbReference type="Pfam" id="PF03115">
    <property type="entry name" value="Astro_capsid_N"/>
    <property type="match status" value="1"/>
</dbReference>
<keyword evidence="5" id="KW-0946">Virion</keyword>
<keyword evidence="4" id="KW-1162">Viral penetration into host cytoplasm</keyword>
<dbReference type="InterPro" id="IPR004337">
    <property type="entry name" value="Astro_capsid_N"/>
</dbReference>
<feature type="domain" description="Astrovirus capsid protein inner core" evidence="11">
    <location>
        <begin position="40"/>
        <end position="250"/>
    </location>
</feature>
<dbReference type="SMR" id="A0A1Y0DCI7"/>
<evidence type="ECO:0000259" key="11">
    <source>
        <dbReference type="Pfam" id="PF03115"/>
    </source>
</evidence>
<sequence length="846" mass="92677">MANNQRNVQPQVVTTTTTVSNRRGRRRRRRANRVPPTTTTTVRRTKVTKPSVRPRRRRNNRPGNFNQQTGSVFRQKITATLGTVGSNQGDKIELEMAALLNPALTKDSTGANGYGPLQMYAANYNMWRVDNILIKLTPLVGASAVSGTAVRVSLNNAATPGSPSWSALGARRHKDTSPGKPMTMRIPGAALAGPKDGWFLTNTKSEAHMCIGGSIEIHTLGQTMSTYQAKVFTGPLFLCEMTAVWLFKNYNPTPGMMNLVKTDALEQPEQIKIHSKPGEPILISVPATSSFARVTGGINVAADAPPSEIIWQICDTTVDLLKGALPVPFAWLFQAGWWFVKRIANKKKVGGSVDGEPDPGEVTFQVFQSISDAQNNVPCIATSEAASTNVNITGLEITQITPGNLGQPQESLMSLRKMPDFTTDPITIVSPSLLNQKPLFASLHTKVPLACVVAQSAGATKRKTYSFSIRDLNNPIFLQNGNVVDPIQMQINAYPILRKEGSSYYPIGMVYAASHTAIGSNPTLHWTTCLWRATTTGDVKLQSDADRTDQYIAVSTTIGRSPTTLPSFIETIKITDTISVAQNNYPIVEGNWYLSVFASLNGTLEFTNYGVPYYRGTTVLSQETSMEPTFEAYKLGVVMNTAQPVELEIPTTVVNLTAHEIQALRTMVANIGSDHQDPFFPPLPPLSEYDNLEMPPLEGEEEEHAPLEGVKQQKVRGPQAVGVMSSESTRDIRNWVEFGHRKRPPTPFSPIEEEEEDDEESDLDDDDYAEPPVVIKNLLTPEAKDLYGHLRQKGLSHEQATNAAQAAFPHIALEAWDAAYHNAMADGFSPPTARDCAWKAVSDFLS</sequence>
<keyword evidence="2" id="KW-0167">Capsid protein</keyword>
<dbReference type="EMBL" id="KY940075">
    <property type="protein sequence ID" value="ART85573.1"/>
    <property type="molecule type" value="Genomic_RNA"/>
</dbReference>
<dbReference type="GO" id="GO:0075512">
    <property type="term" value="P:clathrin-dependent endocytosis of virus by host cell"/>
    <property type="evidence" value="ECO:0007669"/>
    <property type="project" value="UniProtKB-KW"/>
</dbReference>
<feature type="compositionally biased region" description="Basic residues" evidence="10">
    <location>
        <begin position="22"/>
        <end position="32"/>
    </location>
</feature>
<feature type="compositionally biased region" description="Low complexity" evidence="10">
    <location>
        <begin position="1"/>
        <end position="21"/>
    </location>
</feature>
<feature type="region of interest" description="Disordered" evidence="10">
    <location>
        <begin position="163"/>
        <end position="182"/>
    </location>
</feature>
<evidence type="ECO:0000256" key="1">
    <source>
        <dbReference type="ARBA" id="ARBA00004328"/>
    </source>
</evidence>
<evidence type="ECO:0000256" key="7">
    <source>
        <dbReference type="ARBA" id="ARBA00023060"/>
    </source>
</evidence>
<feature type="region of interest" description="Disordered" evidence="10">
    <location>
        <begin position="684"/>
        <end position="768"/>
    </location>
</feature>
<feature type="compositionally biased region" description="Acidic residues" evidence="10">
    <location>
        <begin position="751"/>
        <end position="768"/>
    </location>
</feature>
<evidence type="ECO:0000313" key="12">
    <source>
        <dbReference type="EMBL" id="ART85573.1"/>
    </source>
</evidence>
<keyword evidence="7" id="KW-1142">T=3 icosahedral capsid protein</keyword>
<evidence type="ECO:0000256" key="2">
    <source>
        <dbReference type="ARBA" id="ARBA00022561"/>
    </source>
</evidence>
<evidence type="ECO:0000256" key="10">
    <source>
        <dbReference type="SAM" id="MobiDB-lite"/>
    </source>
</evidence>
<evidence type="ECO:0000256" key="9">
    <source>
        <dbReference type="ARBA" id="ARBA00045703"/>
    </source>
</evidence>
<dbReference type="Gene3D" id="2.60.120.20">
    <property type="match status" value="1"/>
</dbReference>
<feature type="compositionally biased region" description="Basic residues" evidence="10">
    <location>
        <begin position="43"/>
        <end position="60"/>
    </location>
</feature>
<name>A0A1Y0DCI7_9VIRU</name>
<proteinExistence type="predicted"/>
<evidence type="ECO:0000256" key="4">
    <source>
        <dbReference type="ARBA" id="ARBA00022595"/>
    </source>
</evidence>
<comment type="function">
    <text evidence="9">The capsid polyprotein VP90 self-assembles and undergoes a proteolytic cleavage by host caspases to yield the immature VP70 virion.</text>
</comment>
<feature type="compositionally biased region" description="Low complexity" evidence="10">
    <location>
        <begin position="33"/>
        <end position="42"/>
    </location>
</feature>
<keyword evidence="6" id="KW-1164">Virus endocytosis by host</keyword>
<evidence type="ECO:0000256" key="6">
    <source>
        <dbReference type="ARBA" id="ARBA00022890"/>
    </source>
</evidence>
<reference evidence="12" key="1">
    <citation type="journal article" date="2020" name="Viruses">
        <title>Whole Genome Sequence Analysis of Porcine Astroviruses Reveals Novel Genetically Diverse Strains Circulating in East African Smallholder Pig Farms.</title>
        <authorList>
            <person name="Amimo J.O."/>
            <person name="Machuka E.M."/>
            <person name="Abworo E.O."/>
            <person name="Vlasova A.N."/>
            <person name="Pelle R."/>
        </authorList>
    </citation>
    <scope>NUCLEOTIDE SEQUENCE</scope>
    <source>
        <strain evidence="12">K451</strain>
    </source>
</reference>
<evidence type="ECO:0000256" key="3">
    <source>
        <dbReference type="ARBA" id="ARBA00022570"/>
    </source>
</evidence>
<comment type="subcellular location">
    <subcellularLocation>
        <location evidence="1">Virion</location>
    </subcellularLocation>
</comment>
<evidence type="ECO:0000256" key="5">
    <source>
        <dbReference type="ARBA" id="ARBA00022844"/>
    </source>
</evidence>
<organism evidence="12">
    <name type="scientific">Mamastrovirus 4</name>
    <dbReference type="NCBI Taxonomy" id="1239568"/>
    <lineage>
        <taxon>Viruses</taxon>
        <taxon>Riboviria</taxon>
        <taxon>Orthornavirae</taxon>
        <taxon>Pisuviricota</taxon>
        <taxon>Stelpaviricetes</taxon>
        <taxon>Stellavirales</taxon>
        <taxon>Astroviridae</taxon>
        <taxon>Mamastrovirus</taxon>
        <taxon>Mamastrovirus zalophi</taxon>
    </lineage>
</organism>
<feature type="region of interest" description="Disordered" evidence="10">
    <location>
        <begin position="1"/>
        <end position="70"/>
    </location>
</feature>
<keyword evidence="3" id="KW-1165">Clathrin-mediated endocytosis of virus by host</keyword>
<accession>A0A1Y0DCI7</accession>
<dbReference type="InterPro" id="IPR029053">
    <property type="entry name" value="Viral_coat"/>
</dbReference>
<protein>
    <submittedName>
        <fullName evidence="12">Capsid protein</fullName>
    </submittedName>
</protein>
<evidence type="ECO:0000256" key="8">
    <source>
        <dbReference type="ARBA" id="ARBA00023296"/>
    </source>
</evidence>
<dbReference type="GO" id="GO:0039617">
    <property type="term" value="C:T=3 icosahedral viral capsid"/>
    <property type="evidence" value="ECO:0007669"/>
    <property type="project" value="UniProtKB-KW"/>
</dbReference>
<keyword evidence="8" id="KW-1160">Virus entry into host cell</keyword>